<evidence type="ECO:0000256" key="7">
    <source>
        <dbReference type="ARBA" id="ARBA00023002"/>
    </source>
</evidence>
<dbReference type="EMBL" id="JAUIQD010000007">
    <property type="protein sequence ID" value="KAK3343527.1"/>
    <property type="molecule type" value="Genomic_DNA"/>
</dbReference>
<evidence type="ECO:0000256" key="3">
    <source>
        <dbReference type="ARBA" id="ARBA00022525"/>
    </source>
</evidence>
<evidence type="ECO:0000256" key="15">
    <source>
        <dbReference type="ARBA" id="ARBA00047174"/>
    </source>
</evidence>
<comment type="cofactor">
    <cofactor evidence="1">
        <name>Cu(2+)</name>
        <dbReference type="ChEBI" id="CHEBI:29036"/>
    </cofactor>
</comment>
<accession>A0AAJ0H8U0</accession>
<keyword evidence="11" id="KW-0119">Carbohydrate metabolism</keyword>
<evidence type="ECO:0000256" key="4">
    <source>
        <dbReference type="ARBA" id="ARBA00022723"/>
    </source>
</evidence>
<comment type="caution">
    <text evidence="18">The sequence shown here is derived from an EMBL/GenBank/DDBJ whole genome shotgun (WGS) entry which is preliminary data.</text>
</comment>
<dbReference type="Proteomes" id="UP001275084">
    <property type="component" value="Unassembled WGS sequence"/>
</dbReference>
<gene>
    <name evidence="18" type="ORF">B0T25DRAFT_301376</name>
</gene>
<dbReference type="InterPro" id="IPR049892">
    <property type="entry name" value="AA9"/>
</dbReference>
<reference evidence="18" key="1">
    <citation type="journal article" date="2023" name="Mol. Phylogenet. Evol.">
        <title>Genome-scale phylogeny and comparative genomics of the fungal order Sordariales.</title>
        <authorList>
            <person name="Hensen N."/>
            <person name="Bonometti L."/>
            <person name="Westerberg I."/>
            <person name="Brannstrom I.O."/>
            <person name="Guillou S."/>
            <person name="Cros-Aarteil S."/>
            <person name="Calhoun S."/>
            <person name="Haridas S."/>
            <person name="Kuo A."/>
            <person name="Mondo S."/>
            <person name="Pangilinan J."/>
            <person name="Riley R."/>
            <person name="LaButti K."/>
            <person name="Andreopoulos B."/>
            <person name="Lipzen A."/>
            <person name="Chen C."/>
            <person name="Yan M."/>
            <person name="Daum C."/>
            <person name="Ng V."/>
            <person name="Clum A."/>
            <person name="Steindorff A."/>
            <person name="Ohm R.A."/>
            <person name="Martin F."/>
            <person name="Silar P."/>
            <person name="Natvig D.O."/>
            <person name="Lalanne C."/>
            <person name="Gautier V."/>
            <person name="Ament-Velasquez S.L."/>
            <person name="Kruys A."/>
            <person name="Hutchinson M.I."/>
            <person name="Powell A.J."/>
            <person name="Barry K."/>
            <person name="Miller A.N."/>
            <person name="Grigoriev I.V."/>
            <person name="Debuchy R."/>
            <person name="Gladieux P."/>
            <person name="Hiltunen Thoren M."/>
            <person name="Johannesson H."/>
        </authorList>
    </citation>
    <scope>NUCLEOTIDE SEQUENCE</scope>
    <source>
        <strain evidence="18">CBS 955.72</strain>
    </source>
</reference>
<evidence type="ECO:0000256" key="6">
    <source>
        <dbReference type="ARBA" id="ARBA00023001"/>
    </source>
</evidence>
<evidence type="ECO:0000256" key="13">
    <source>
        <dbReference type="ARBA" id="ARBA00044502"/>
    </source>
</evidence>
<dbReference type="Pfam" id="PF03443">
    <property type="entry name" value="AA9"/>
    <property type="match status" value="1"/>
</dbReference>
<dbReference type="GO" id="GO:0046872">
    <property type="term" value="F:metal ion binding"/>
    <property type="evidence" value="ECO:0007669"/>
    <property type="project" value="UniProtKB-KW"/>
</dbReference>
<dbReference type="PANTHER" id="PTHR33353:SF10">
    <property type="entry name" value="ENDO-BETA-1,4-GLUCANASE D"/>
    <property type="match status" value="1"/>
</dbReference>
<protein>
    <recommendedName>
        <fullName evidence="15">lytic cellulose monooxygenase (C4-dehydrogenating)</fullName>
        <ecNumber evidence="15">1.14.99.56</ecNumber>
    </recommendedName>
</protein>
<comment type="catalytic activity">
    <reaction evidence="14">
        <text>[(1-&gt;4)-beta-D-glucosyl]n+m + reduced acceptor + O2 = 4-dehydro-beta-D-glucosyl-[(1-&gt;4)-beta-D-glucosyl]n-1 + [(1-&gt;4)-beta-D-glucosyl]m + acceptor + H2O.</text>
        <dbReference type="EC" id="1.14.99.56"/>
    </reaction>
</comment>
<evidence type="ECO:0000256" key="11">
    <source>
        <dbReference type="ARBA" id="ARBA00023277"/>
    </source>
</evidence>
<keyword evidence="19" id="KW-1185">Reference proteome</keyword>
<evidence type="ECO:0000259" key="17">
    <source>
        <dbReference type="Pfam" id="PF03443"/>
    </source>
</evidence>
<dbReference type="Gene3D" id="2.70.50.70">
    <property type="match status" value="1"/>
</dbReference>
<evidence type="ECO:0000256" key="2">
    <source>
        <dbReference type="ARBA" id="ARBA00004613"/>
    </source>
</evidence>
<keyword evidence="4" id="KW-0479">Metal-binding</keyword>
<name>A0AAJ0H8U0_9PEZI</name>
<evidence type="ECO:0000256" key="8">
    <source>
        <dbReference type="ARBA" id="ARBA00023008"/>
    </source>
</evidence>
<keyword evidence="9" id="KW-0503">Monooxygenase</keyword>
<feature type="signal peptide" evidence="16">
    <location>
        <begin position="1"/>
        <end position="19"/>
    </location>
</feature>
<evidence type="ECO:0000256" key="16">
    <source>
        <dbReference type="SAM" id="SignalP"/>
    </source>
</evidence>
<feature type="chain" id="PRO_5042540711" description="lytic cellulose monooxygenase (C4-dehydrogenating)" evidence="16">
    <location>
        <begin position="20"/>
        <end position="283"/>
    </location>
</feature>
<evidence type="ECO:0000313" key="19">
    <source>
        <dbReference type="Proteomes" id="UP001275084"/>
    </source>
</evidence>
<dbReference type="GO" id="GO:0004497">
    <property type="term" value="F:monooxygenase activity"/>
    <property type="evidence" value="ECO:0007669"/>
    <property type="project" value="UniProtKB-KW"/>
</dbReference>
<proteinExistence type="inferred from homology"/>
<keyword evidence="6" id="KW-0136">Cellulose degradation</keyword>
<evidence type="ECO:0000256" key="9">
    <source>
        <dbReference type="ARBA" id="ARBA00023033"/>
    </source>
</evidence>
<keyword evidence="5 16" id="KW-0732">Signal</keyword>
<organism evidence="18 19">
    <name type="scientific">Lasiosphaeria hispida</name>
    <dbReference type="NCBI Taxonomy" id="260671"/>
    <lineage>
        <taxon>Eukaryota</taxon>
        <taxon>Fungi</taxon>
        <taxon>Dikarya</taxon>
        <taxon>Ascomycota</taxon>
        <taxon>Pezizomycotina</taxon>
        <taxon>Sordariomycetes</taxon>
        <taxon>Sordariomycetidae</taxon>
        <taxon>Sordariales</taxon>
        <taxon>Lasiosphaeriaceae</taxon>
        <taxon>Lasiosphaeria</taxon>
    </lineage>
</organism>
<dbReference type="GO" id="GO:0005576">
    <property type="term" value="C:extracellular region"/>
    <property type="evidence" value="ECO:0007669"/>
    <property type="project" value="UniProtKB-SubCell"/>
</dbReference>
<dbReference type="GO" id="GO:0030245">
    <property type="term" value="P:cellulose catabolic process"/>
    <property type="evidence" value="ECO:0007669"/>
    <property type="project" value="UniProtKB-KW"/>
</dbReference>
<dbReference type="AlphaFoldDB" id="A0AAJ0H8U0"/>
<evidence type="ECO:0000256" key="12">
    <source>
        <dbReference type="ARBA" id="ARBA00023326"/>
    </source>
</evidence>
<comment type="subcellular location">
    <subcellularLocation>
        <location evidence="2">Secreted</location>
    </subcellularLocation>
</comment>
<evidence type="ECO:0000256" key="1">
    <source>
        <dbReference type="ARBA" id="ARBA00001973"/>
    </source>
</evidence>
<evidence type="ECO:0000256" key="10">
    <source>
        <dbReference type="ARBA" id="ARBA00023157"/>
    </source>
</evidence>
<evidence type="ECO:0000256" key="14">
    <source>
        <dbReference type="ARBA" id="ARBA00045077"/>
    </source>
</evidence>
<keyword evidence="7" id="KW-0560">Oxidoreductase</keyword>
<keyword evidence="12" id="KW-0624">Polysaccharide degradation</keyword>
<dbReference type="GO" id="GO:0016787">
    <property type="term" value="F:hydrolase activity"/>
    <property type="evidence" value="ECO:0007669"/>
    <property type="project" value="UniProtKB-KW"/>
</dbReference>
<keyword evidence="18" id="KW-0378">Hydrolase</keyword>
<comment type="similarity">
    <text evidence="13">Belongs to the polysaccharide monooxygenase AA9 family.</text>
</comment>
<keyword evidence="10" id="KW-1015">Disulfide bond</keyword>
<keyword evidence="3" id="KW-0964">Secreted</keyword>
<dbReference type="PANTHER" id="PTHR33353">
    <property type="entry name" value="PUTATIVE (AFU_ORTHOLOGUE AFUA_1G12560)-RELATED"/>
    <property type="match status" value="1"/>
</dbReference>
<evidence type="ECO:0000256" key="5">
    <source>
        <dbReference type="ARBA" id="ARBA00022729"/>
    </source>
</evidence>
<evidence type="ECO:0000313" key="18">
    <source>
        <dbReference type="EMBL" id="KAK3343527.1"/>
    </source>
</evidence>
<feature type="domain" description="Auxiliary Activity family 9 catalytic" evidence="17">
    <location>
        <begin position="20"/>
        <end position="263"/>
    </location>
</feature>
<sequence>MLGLSLLLLVTTISSCVYGHYVFSRFLFNNTVTEQWEYVRNITLGQAIDSGLWDQYMPLYDIYSPDVRCGRGATTSGPATRTASIVAGDEVGFVVGRSADEVGAGQHSHFPLARETMKQINLILMLRYQPMEPYIIYHNGPGQAYLSRSTTDDTTAYEGDGDWFKVASLGARNATDWLTRDQTSINFTIPETTPPGQYLLRVEHLYVRYPFGTTQFYIACAQIDVFPPSSGRKPRMPGPEYVVKFPGAYDLADAGIDVPESIYDWPNSNLLQYKAPGPPVWTG</sequence>
<dbReference type="InterPro" id="IPR005103">
    <property type="entry name" value="AA9_LPMO"/>
</dbReference>
<reference evidence="18" key="2">
    <citation type="submission" date="2023-06" db="EMBL/GenBank/DDBJ databases">
        <authorList>
            <consortium name="Lawrence Berkeley National Laboratory"/>
            <person name="Haridas S."/>
            <person name="Hensen N."/>
            <person name="Bonometti L."/>
            <person name="Westerberg I."/>
            <person name="Brannstrom I.O."/>
            <person name="Guillou S."/>
            <person name="Cros-Aarteil S."/>
            <person name="Calhoun S."/>
            <person name="Kuo A."/>
            <person name="Mondo S."/>
            <person name="Pangilinan J."/>
            <person name="Riley R."/>
            <person name="Labutti K."/>
            <person name="Andreopoulos B."/>
            <person name="Lipzen A."/>
            <person name="Chen C."/>
            <person name="Yanf M."/>
            <person name="Daum C."/>
            <person name="Ng V."/>
            <person name="Clum A."/>
            <person name="Steindorff A."/>
            <person name="Ohm R."/>
            <person name="Martin F."/>
            <person name="Silar P."/>
            <person name="Natvig D."/>
            <person name="Lalanne C."/>
            <person name="Gautier V."/>
            <person name="Ament-Velasquez S.L."/>
            <person name="Kruys A."/>
            <person name="Hutchinson M.I."/>
            <person name="Powell A.J."/>
            <person name="Barry K."/>
            <person name="Miller A.N."/>
            <person name="Grigoriev I.V."/>
            <person name="Debuchy R."/>
            <person name="Gladieux P."/>
            <person name="Thoren M.H."/>
            <person name="Johannesson H."/>
        </authorList>
    </citation>
    <scope>NUCLEOTIDE SEQUENCE</scope>
    <source>
        <strain evidence="18">CBS 955.72</strain>
    </source>
</reference>
<dbReference type="EC" id="1.14.99.56" evidence="15"/>
<keyword evidence="8" id="KW-0186">Copper</keyword>